<evidence type="ECO:0000256" key="5">
    <source>
        <dbReference type="SAM" id="Phobius"/>
    </source>
</evidence>
<evidence type="ECO:0000313" key="7">
    <source>
        <dbReference type="Ensembl" id="ENSCCRP00010021438.1"/>
    </source>
</evidence>
<dbReference type="InterPro" id="IPR007110">
    <property type="entry name" value="Ig-like_dom"/>
</dbReference>
<dbReference type="PANTHER" id="PTHR44337">
    <property type="entry name" value="CARCINOEMBRYONIC ANTIGEN-RELATED CELL ADHESION MOLECULE 8"/>
    <property type="match status" value="1"/>
</dbReference>
<dbReference type="InterPro" id="IPR013098">
    <property type="entry name" value="Ig_I-set"/>
</dbReference>
<dbReference type="PANTHER" id="PTHR44337:SF17">
    <property type="entry name" value="CARCINOEMBRYONIC ANTIGEN-RELATED CELL ADHESION MOLECULE 5 ISOFORM X1"/>
    <property type="match status" value="1"/>
</dbReference>
<sequence>MDFSNFRLPLLILAALGNVLIWISPYLIEPGKNVTFKTTITSTQDFLTITWNFNKNSVISPIITNVLVTNTNNIDKKYAGRIIYSNTTCELQLGPLVKEDEGEYNLNIVTNKGESLSGQIDLEVLEPITDVKISSNLPEPVEFNSTVVLSCSAKGSFTYKWLNDSVPLVVDGTHIKLNAAGNELTIAEVHRTDLRGPIICIAENALESGKSPPFNLTVSYGPEKVVMTQTPTDSFLKKGSNLTLACSAQSDPPAQLQWMFNGEAMLHILKAPLITCLLFFCVLLEALSGTHISSSSSVLIAGNSTVNITCSAAAGKAESVEWLKDSKSVASSDRIVLSADKNTLTIVKVVKEDAGNYTCQLKNKVNKDESTYVMVINYGPESVKIEGKKAVKFEERAVLKCSADSVPPSIFSWKLNDTAMNSSQADNIIEKASVKNSGTYTCKAFNPITGMTKTMTHNLAVTGKRDEGLSGGAIAGIVIAVLVAVIILACIIKCKKKSGTE</sequence>
<accession>A0A8C1IS48</accession>
<dbReference type="PROSITE" id="PS50835">
    <property type="entry name" value="IG_LIKE"/>
    <property type="match status" value="2"/>
</dbReference>
<dbReference type="AlphaFoldDB" id="A0A8C1IS48"/>
<dbReference type="InterPro" id="IPR052598">
    <property type="entry name" value="IgSF_CEA-related"/>
</dbReference>
<reference evidence="7" key="2">
    <citation type="submission" date="2025-09" db="UniProtKB">
        <authorList>
            <consortium name="Ensembl"/>
        </authorList>
    </citation>
    <scope>IDENTIFICATION</scope>
</reference>
<keyword evidence="8" id="KW-1185">Reference proteome</keyword>
<dbReference type="InterPro" id="IPR013783">
    <property type="entry name" value="Ig-like_fold"/>
</dbReference>
<keyword evidence="3" id="KW-0325">Glycoprotein</keyword>
<dbReference type="Pfam" id="PF07679">
    <property type="entry name" value="I-set"/>
    <property type="match status" value="1"/>
</dbReference>
<evidence type="ECO:0000256" key="1">
    <source>
        <dbReference type="ARBA" id="ARBA00022729"/>
    </source>
</evidence>
<evidence type="ECO:0000259" key="6">
    <source>
        <dbReference type="PROSITE" id="PS50835"/>
    </source>
</evidence>
<evidence type="ECO:0000313" key="8">
    <source>
        <dbReference type="Proteomes" id="UP000694427"/>
    </source>
</evidence>
<keyword evidence="1" id="KW-0732">Signal</keyword>
<dbReference type="SUPFAM" id="SSF48726">
    <property type="entry name" value="Immunoglobulin"/>
    <property type="match status" value="4"/>
</dbReference>
<dbReference type="CDD" id="cd00096">
    <property type="entry name" value="Ig"/>
    <property type="match status" value="1"/>
</dbReference>
<name>A0A8C1IS48_CYPCA</name>
<keyword evidence="2" id="KW-1015">Disulfide bond</keyword>
<reference evidence="7" key="1">
    <citation type="submission" date="2025-08" db="UniProtKB">
        <authorList>
            <consortium name="Ensembl"/>
        </authorList>
    </citation>
    <scope>IDENTIFICATION</scope>
</reference>
<dbReference type="Gene3D" id="2.60.40.10">
    <property type="entry name" value="Immunoglobulins"/>
    <property type="match status" value="5"/>
</dbReference>
<keyword evidence="5" id="KW-0812">Transmembrane</keyword>
<evidence type="ECO:0000256" key="2">
    <source>
        <dbReference type="ARBA" id="ARBA00023157"/>
    </source>
</evidence>
<dbReference type="Proteomes" id="UP000694427">
    <property type="component" value="Unplaced"/>
</dbReference>
<dbReference type="Pfam" id="PF13895">
    <property type="entry name" value="Ig_2"/>
    <property type="match status" value="1"/>
</dbReference>
<evidence type="ECO:0000256" key="3">
    <source>
        <dbReference type="ARBA" id="ARBA00023180"/>
    </source>
</evidence>
<keyword evidence="5" id="KW-1133">Transmembrane helix</keyword>
<proteinExistence type="predicted"/>
<dbReference type="SMART" id="SM00408">
    <property type="entry name" value="IGc2"/>
    <property type="match status" value="3"/>
</dbReference>
<dbReference type="InterPro" id="IPR003599">
    <property type="entry name" value="Ig_sub"/>
</dbReference>
<evidence type="ECO:0000256" key="4">
    <source>
        <dbReference type="ARBA" id="ARBA00023319"/>
    </source>
</evidence>
<organism evidence="7 8">
    <name type="scientific">Cyprinus carpio</name>
    <name type="common">Common carp</name>
    <dbReference type="NCBI Taxonomy" id="7962"/>
    <lineage>
        <taxon>Eukaryota</taxon>
        <taxon>Metazoa</taxon>
        <taxon>Chordata</taxon>
        <taxon>Craniata</taxon>
        <taxon>Vertebrata</taxon>
        <taxon>Euteleostomi</taxon>
        <taxon>Actinopterygii</taxon>
        <taxon>Neopterygii</taxon>
        <taxon>Teleostei</taxon>
        <taxon>Ostariophysi</taxon>
        <taxon>Cypriniformes</taxon>
        <taxon>Cyprinidae</taxon>
        <taxon>Cyprininae</taxon>
        <taxon>Cyprinus</taxon>
    </lineage>
</organism>
<dbReference type="SMART" id="SM00409">
    <property type="entry name" value="IG"/>
    <property type="match status" value="4"/>
</dbReference>
<feature type="domain" description="Ig-like" evidence="6">
    <location>
        <begin position="380"/>
        <end position="456"/>
    </location>
</feature>
<dbReference type="Ensembl" id="ENSCCRT00010023446.1">
    <property type="protein sequence ID" value="ENSCCRP00010021438.1"/>
    <property type="gene ID" value="ENSCCRG00010009275.1"/>
</dbReference>
<dbReference type="InterPro" id="IPR036179">
    <property type="entry name" value="Ig-like_dom_sf"/>
</dbReference>
<keyword evidence="5" id="KW-0472">Membrane</keyword>
<feature type="domain" description="Ig-like" evidence="6">
    <location>
        <begin position="222"/>
        <end position="377"/>
    </location>
</feature>
<dbReference type="InterPro" id="IPR003598">
    <property type="entry name" value="Ig_sub2"/>
</dbReference>
<protein>
    <submittedName>
        <fullName evidence="7">Si:ch211-264f5.6</fullName>
    </submittedName>
</protein>
<keyword evidence="4" id="KW-0393">Immunoglobulin domain</keyword>
<feature type="transmembrane region" description="Helical" evidence="5">
    <location>
        <begin position="469"/>
        <end position="492"/>
    </location>
</feature>